<proteinExistence type="predicted"/>
<dbReference type="Proteomes" id="UP000054477">
    <property type="component" value="Unassembled WGS sequence"/>
</dbReference>
<evidence type="ECO:0000256" key="3">
    <source>
        <dbReference type="SAM" id="SignalP"/>
    </source>
</evidence>
<accession>A0A0C9XBY4</accession>
<feature type="transmembrane region" description="Helical" evidence="2">
    <location>
        <begin position="43"/>
        <end position="64"/>
    </location>
</feature>
<feature type="compositionally biased region" description="Basic residues" evidence="1">
    <location>
        <begin position="79"/>
        <end position="89"/>
    </location>
</feature>
<dbReference type="AlphaFoldDB" id="A0A0C9XBY4"/>
<dbReference type="HOGENOM" id="CLU_1482213_0_0_1"/>
<protein>
    <submittedName>
        <fullName evidence="4">Uncharacterized protein</fullName>
    </submittedName>
</protein>
<keyword evidence="3" id="KW-0732">Signal</keyword>
<keyword evidence="5" id="KW-1185">Reference proteome</keyword>
<feature type="compositionally biased region" description="Polar residues" evidence="1">
    <location>
        <begin position="140"/>
        <end position="151"/>
    </location>
</feature>
<feature type="chain" id="PRO_5002205727" evidence="3">
    <location>
        <begin position="20"/>
        <end position="182"/>
    </location>
</feature>
<evidence type="ECO:0000313" key="5">
    <source>
        <dbReference type="Proteomes" id="UP000054477"/>
    </source>
</evidence>
<gene>
    <name evidence="4" type="ORF">K443DRAFT_134948</name>
</gene>
<keyword evidence="2" id="KW-0472">Membrane</keyword>
<reference evidence="5" key="2">
    <citation type="submission" date="2015-01" db="EMBL/GenBank/DDBJ databases">
        <title>Evolutionary Origins and Diversification of the Mycorrhizal Mutualists.</title>
        <authorList>
            <consortium name="DOE Joint Genome Institute"/>
            <consortium name="Mycorrhizal Genomics Consortium"/>
            <person name="Kohler A."/>
            <person name="Kuo A."/>
            <person name="Nagy L.G."/>
            <person name="Floudas D."/>
            <person name="Copeland A."/>
            <person name="Barry K.W."/>
            <person name="Cichocki N."/>
            <person name="Veneault-Fourrey C."/>
            <person name="LaButti K."/>
            <person name="Lindquist E.A."/>
            <person name="Lipzen A."/>
            <person name="Lundell T."/>
            <person name="Morin E."/>
            <person name="Murat C."/>
            <person name="Riley R."/>
            <person name="Ohm R."/>
            <person name="Sun H."/>
            <person name="Tunlid A."/>
            <person name="Henrissat B."/>
            <person name="Grigoriev I.V."/>
            <person name="Hibbett D.S."/>
            <person name="Martin F."/>
        </authorList>
    </citation>
    <scope>NUCLEOTIDE SEQUENCE [LARGE SCALE GENOMIC DNA]</scope>
    <source>
        <strain evidence="5">LaAM-08-1</strain>
    </source>
</reference>
<keyword evidence="2" id="KW-0812">Transmembrane</keyword>
<keyword evidence="2" id="KW-1133">Transmembrane helix</keyword>
<organism evidence="4 5">
    <name type="scientific">Laccaria amethystina LaAM-08-1</name>
    <dbReference type="NCBI Taxonomy" id="1095629"/>
    <lineage>
        <taxon>Eukaryota</taxon>
        <taxon>Fungi</taxon>
        <taxon>Dikarya</taxon>
        <taxon>Basidiomycota</taxon>
        <taxon>Agaricomycotina</taxon>
        <taxon>Agaricomycetes</taxon>
        <taxon>Agaricomycetidae</taxon>
        <taxon>Agaricales</taxon>
        <taxon>Agaricineae</taxon>
        <taxon>Hydnangiaceae</taxon>
        <taxon>Laccaria</taxon>
    </lineage>
</organism>
<dbReference type="EMBL" id="KN838826">
    <property type="protein sequence ID" value="KIJ93762.1"/>
    <property type="molecule type" value="Genomic_DNA"/>
</dbReference>
<feature type="signal peptide" evidence="3">
    <location>
        <begin position="1"/>
        <end position="19"/>
    </location>
</feature>
<feature type="region of interest" description="Disordered" evidence="1">
    <location>
        <begin position="77"/>
        <end position="182"/>
    </location>
</feature>
<feature type="compositionally biased region" description="Pro residues" evidence="1">
    <location>
        <begin position="130"/>
        <end position="139"/>
    </location>
</feature>
<sequence>MACLVPIFLSLVLAQRAAAQVFGPPFNDTNGSSGSSTSAGLVVGITFAALAGCIAIAFILIAVFTSDCCRKNRSVPPAHPHRTFMKHRPFSGGSWHNPGLETQQPVGTLGYGHESPSHAVDTTNTEYPPANAPLPPPPYRNNSNQGATQASEPPPPAIEENVDAPPPAFPKTSHRWSFLGRT</sequence>
<evidence type="ECO:0000256" key="2">
    <source>
        <dbReference type="SAM" id="Phobius"/>
    </source>
</evidence>
<evidence type="ECO:0000256" key="1">
    <source>
        <dbReference type="SAM" id="MobiDB-lite"/>
    </source>
</evidence>
<reference evidence="4 5" key="1">
    <citation type="submission" date="2014-04" db="EMBL/GenBank/DDBJ databases">
        <authorList>
            <consortium name="DOE Joint Genome Institute"/>
            <person name="Kuo A."/>
            <person name="Kohler A."/>
            <person name="Nagy L.G."/>
            <person name="Floudas D."/>
            <person name="Copeland A."/>
            <person name="Barry K.W."/>
            <person name="Cichocki N."/>
            <person name="Veneault-Fourrey C."/>
            <person name="LaButti K."/>
            <person name="Lindquist E.A."/>
            <person name="Lipzen A."/>
            <person name="Lundell T."/>
            <person name="Morin E."/>
            <person name="Murat C."/>
            <person name="Sun H."/>
            <person name="Tunlid A."/>
            <person name="Henrissat B."/>
            <person name="Grigoriev I.V."/>
            <person name="Hibbett D.S."/>
            <person name="Martin F."/>
            <person name="Nordberg H.P."/>
            <person name="Cantor M.N."/>
            <person name="Hua S.X."/>
        </authorList>
    </citation>
    <scope>NUCLEOTIDE SEQUENCE [LARGE SCALE GENOMIC DNA]</scope>
    <source>
        <strain evidence="4 5">LaAM-08-1</strain>
    </source>
</reference>
<dbReference type="OrthoDB" id="10330137at2759"/>
<evidence type="ECO:0000313" key="4">
    <source>
        <dbReference type="EMBL" id="KIJ93762.1"/>
    </source>
</evidence>
<name>A0A0C9XBY4_9AGAR</name>